<dbReference type="RefSeq" id="WP_161724791.1">
    <property type="nucleotide sequence ID" value="NZ_JAAAXI010000014.1"/>
</dbReference>
<proteinExistence type="predicted"/>
<comment type="caution">
    <text evidence="2">The sequence shown here is derived from an EMBL/GenBank/DDBJ whole genome shotgun (WGS) entry which is preliminary data.</text>
</comment>
<organism evidence="2 3">
    <name type="scientific">Microvirga arsenatis</name>
    <dbReference type="NCBI Taxonomy" id="2692265"/>
    <lineage>
        <taxon>Bacteria</taxon>
        <taxon>Pseudomonadati</taxon>
        <taxon>Pseudomonadota</taxon>
        <taxon>Alphaproteobacteria</taxon>
        <taxon>Hyphomicrobiales</taxon>
        <taxon>Methylobacteriaceae</taxon>
        <taxon>Microvirga</taxon>
    </lineage>
</organism>
<accession>A0ABW9Z243</accession>
<evidence type="ECO:0000313" key="2">
    <source>
        <dbReference type="EMBL" id="NBJ26192.1"/>
    </source>
</evidence>
<feature type="region of interest" description="Disordered" evidence="1">
    <location>
        <begin position="14"/>
        <end position="41"/>
    </location>
</feature>
<keyword evidence="3" id="KW-1185">Reference proteome</keyword>
<dbReference type="Proteomes" id="UP000818323">
    <property type="component" value="Unassembled WGS sequence"/>
</dbReference>
<feature type="compositionally biased region" description="Basic and acidic residues" evidence="1">
    <location>
        <begin position="15"/>
        <end position="30"/>
    </location>
</feature>
<dbReference type="EMBL" id="JAAAXJ010000011">
    <property type="protein sequence ID" value="NBJ26192.1"/>
    <property type="molecule type" value="Genomic_DNA"/>
</dbReference>
<gene>
    <name evidence="2" type="ORF">GR303_17770</name>
</gene>
<name>A0ABW9Z243_9HYPH</name>
<feature type="compositionally biased region" description="Polar residues" evidence="1">
    <location>
        <begin position="31"/>
        <end position="41"/>
    </location>
</feature>
<protein>
    <submittedName>
        <fullName evidence="2">Uncharacterized protein</fullName>
    </submittedName>
</protein>
<sequence length="179" mass="20156">MSIDQLIAKIPSMSDAERRSMRDNASRKIESSNAEQRSQAQHLLDALSAHEAQEALELMDYALGLSKSQRIVEAFRARPMTDTDRQVIQTLLDNPGATSKTLSEALRWGGQSWHLHFGKMCEARKEYLWPAPYAEHRDANFYSGILADYNEETSGFTMKAEAIEAFSGMGLRPKRTSQS</sequence>
<reference evidence="2 3" key="1">
    <citation type="submission" date="2020-01" db="EMBL/GenBank/DDBJ databases">
        <title>Microvirga sp. nov., an arsenate reduction bacterium isolated from Tibet hotspring sediments.</title>
        <authorList>
            <person name="Yuan C.-G."/>
        </authorList>
    </citation>
    <scope>NUCLEOTIDE SEQUENCE [LARGE SCALE GENOMIC DNA]</scope>
    <source>
        <strain evidence="2 3">SYSU G3D203</strain>
    </source>
</reference>
<evidence type="ECO:0000313" key="3">
    <source>
        <dbReference type="Proteomes" id="UP000818323"/>
    </source>
</evidence>
<evidence type="ECO:0000256" key="1">
    <source>
        <dbReference type="SAM" id="MobiDB-lite"/>
    </source>
</evidence>